<dbReference type="Proteomes" id="UP000654075">
    <property type="component" value="Unassembled WGS sequence"/>
</dbReference>
<dbReference type="OrthoDB" id="430427at2759"/>
<keyword evidence="3" id="KW-1185">Reference proteome</keyword>
<feature type="non-terminal residue" evidence="2">
    <location>
        <position position="1"/>
    </location>
</feature>
<sequence length="417" mass="45100">MGMFRRPTFKLPTAAQAVVVGSLCSFVIWGIIITALFLLVTKRYTGVVVDVAQERYASSGAERVGAQAGQILESAHIAFNAIDYAVQRGLYVEPLDYDALRMALEPAFAANPKLRAVDLAFDTRNDSITVRRMVPGASTGSFVLLVQSDAKDCLEQLGRFGCLSGKPPRSTDWFQLGIRLPGGQEVDNASDTTSSRGPRFLWSPAPGFVPNEQKAILKGGMVVAWDPSYSLIFRSVFPGTRGMVSVVGRAVVEVGGLRADELLDDKARVGEKGAVYICDHLGTVLASLPAGSQALIQRPSGVVRFKLAWELPGPWAELIQPQHFLGLKGVSMTTPEGFNINIEPLRGVGMGHFSVLVIAQRTSFTDSAMIALCSLTELVVVLPYPVVFANVLGCLALFHWQRRKKVRKVGPAPISDD</sequence>
<proteinExistence type="predicted"/>
<feature type="transmembrane region" description="Helical" evidence="1">
    <location>
        <begin position="378"/>
        <end position="398"/>
    </location>
</feature>
<evidence type="ECO:0008006" key="4">
    <source>
        <dbReference type="Google" id="ProtNLM"/>
    </source>
</evidence>
<dbReference type="AlphaFoldDB" id="A0A813HZM3"/>
<evidence type="ECO:0000313" key="2">
    <source>
        <dbReference type="EMBL" id="CAE8643588.1"/>
    </source>
</evidence>
<keyword evidence="1" id="KW-0812">Transmembrane</keyword>
<reference evidence="2" key="1">
    <citation type="submission" date="2021-02" db="EMBL/GenBank/DDBJ databases">
        <authorList>
            <person name="Dougan E. K."/>
            <person name="Rhodes N."/>
            <person name="Thang M."/>
            <person name="Chan C."/>
        </authorList>
    </citation>
    <scope>NUCLEOTIDE SEQUENCE</scope>
</reference>
<evidence type="ECO:0000256" key="1">
    <source>
        <dbReference type="SAM" id="Phobius"/>
    </source>
</evidence>
<comment type="caution">
    <text evidence="2">The sequence shown here is derived from an EMBL/GenBank/DDBJ whole genome shotgun (WGS) entry which is preliminary data.</text>
</comment>
<dbReference type="EMBL" id="CAJNNV010033403">
    <property type="protein sequence ID" value="CAE8643588.1"/>
    <property type="molecule type" value="Genomic_DNA"/>
</dbReference>
<feature type="transmembrane region" description="Helical" evidence="1">
    <location>
        <begin position="12"/>
        <end position="40"/>
    </location>
</feature>
<name>A0A813HZM3_POLGL</name>
<keyword evidence="1" id="KW-0472">Membrane</keyword>
<keyword evidence="1" id="KW-1133">Transmembrane helix</keyword>
<accession>A0A813HZM3</accession>
<organism evidence="2 3">
    <name type="scientific">Polarella glacialis</name>
    <name type="common">Dinoflagellate</name>
    <dbReference type="NCBI Taxonomy" id="89957"/>
    <lineage>
        <taxon>Eukaryota</taxon>
        <taxon>Sar</taxon>
        <taxon>Alveolata</taxon>
        <taxon>Dinophyceae</taxon>
        <taxon>Suessiales</taxon>
        <taxon>Suessiaceae</taxon>
        <taxon>Polarella</taxon>
    </lineage>
</organism>
<gene>
    <name evidence="2" type="ORF">PGLA1383_LOCUS57906</name>
</gene>
<protein>
    <recommendedName>
        <fullName evidence="4">Cache domain-containing protein</fullName>
    </recommendedName>
</protein>
<evidence type="ECO:0000313" key="3">
    <source>
        <dbReference type="Proteomes" id="UP000654075"/>
    </source>
</evidence>